<evidence type="ECO:0000256" key="5">
    <source>
        <dbReference type="ARBA" id="ARBA00022989"/>
    </source>
</evidence>
<feature type="compositionally biased region" description="Pro residues" evidence="8">
    <location>
        <begin position="1"/>
        <end position="11"/>
    </location>
</feature>
<sequence length="404" mass="41698">MKRPDGVPPPSGVRSTPARPAGPPPAQSRPSSDDEHPTEPIRLTTPASLRVPPAPRSAAGKLQAERLKAEKAAEAGGSAKAAPTKAAPTKSAPTKSAPTKSASAEAKPEKAGPAKAEPTTAESERTPPDTAAEPRRTPLSRLRGLPLPGSEGRALAKAARERRRFERGEVRRFTRRARRRRTIALVTAGSLVLLALVVAAAAYSPLMAVKTIEITGTQRVSAQDIQDSLADQVGVPLTLVDRAAVGRVLGSYPLVRSYSVQTRPPSTLIVSVVERTPVGVIADGAEFDLVDPAGVVIETAPAAQEGYPLLSTPTGSASGAAFRATARVLLTLPESLESQVASAAATTGDDVSLTLADGAVVFWGGSDDSALKAVVLEKLMAATDPAAVASYDVSSPEAAVVARR</sequence>
<feature type="transmembrane region" description="Helical" evidence="9">
    <location>
        <begin position="182"/>
        <end position="203"/>
    </location>
</feature>
<dbReference type="InterPro" id="IPR050487">
    <property type="entry name" value="FtsQ_DivIB"/>
</dbReference>
<dbReference type="Gene3D" id="3.10.20.310">
    <property type="entry name" value="membrane protein fhac"/>
    <property type="match status" value="1"/>
</dbReference>
<feature type="region of interest" description="Disordered" evidence="8">
    <location>
        <begin position="1"/>
        <end position="160"/>
    </location>
</feature>
<feature type="compositionally biased region" description="Basic and acidic residues" evidence="8">
    <location>
        <begin position="122"/>
        <end position="136"/>
    </location>
</feature>
<proteinExistence type="predicted"/>
<evidence type="ECO:0000256" key="9">
    <source>
        <dbReference type="SAM" id="Phobius"/>
    </source>
</evidence>
<feature type="compositionally biased region" description="Basic and acidic residues" evidence="8">
    <location>
        <begin position="63"/>
        <end position="73"/>
    </location>
</feature>
<feature type="domain" description="POTRA" evidence="10">
    <location>
        <begin position="207"/>
        <end position="275"/>
    </location>
</feature>
<name>A0ABX6GY74_9MICO</name>
<evidence type="ECO:0000313" key="12">
    <source>
        <dbReference type="Proteomes" id="UP000464597"/>
    </source>
</evidence>
<dbReference type="InterPro" id="IPR034746">
    <property type="entry name" value="POTRA"/>
</dbReference>
<accession>A0ABX6GY74</accession>
<evidence type="ECO:0000256" key="4">
    <source>
        <dbReference type="ARBA" id="ARBA00022692"/>
    </source>
</evidence>
<dbReference type="Proteomes" id="UP000464597">
    <property type="component" value="Chromosome"/>
</dbReference>
<dbReference type="PANTHER" id="PTHR37820">
    <property type="entry name" value="CELL DIVISION PROTEIN DIVIB"/>
    <property type="match status" value="1"/>
</dbReference>
<dbReference type="PROSITE" id="PS51779">
    <property type="entry name" value="POTRA"/>
    <property type="match status" value="1"/>
</dbReference>
<keyword evidence="5 9" id="KW-1133">Transmembrane helix</keyword>
<keyword evidence="4 9" id="KW-0812">Transmembrane</keyword>
<comment type="subcellular location">
    <subcellularLocation>
        <location evidence="1">Membrane</location>
    </subcellularLocation>
</comment>
<dbReference type="PANTHER" id="PTHR37820:SF1">
    <property type="entry name" value="CELL DIVISION PROTEIN FTSQ"/>
    <property type="match status" value="1"/>
</dbReference>
<organism evidence="11 12">
    <name type="scientific">Rathayibacter festucae</name>
    <dbReference type="NCBI Taxonomy" id="110937"/>
    <lineage>
        <taxon>Bacteria</taxon>
        <taxon>Bacillati</taxon>
        <taxon>Actinomycetota</taxon>
        <taxon>Actinomycetes</taxon>
        <taxon>Micrococcales</taxon>
        <taxon>Microbacteriaceae</taxon>
        <taxon>Rathayibacter</taxon>
    </lineage>
</organism>
<evidence type="ECO:0000313" key="11">
    <source>
        <dbReference type="EMBL" id="QHC62474.1"/>
    </source>
</evidence>
<keyword evidence="3" id="KW-0132">Cell division</keyword>
<dbReference type="InterPro" id="IPR013685">
    <property type="entry name" value="POTRA_FtsQ_type"/>
</dbReference>
<dbReference type="RefSeq" id="WP_159422497.1">
    <property type="nucleotide sequence ID" value="NZ_CP047180.1"/>
</dbReference>
<evidence type="ECO:0000256" key="8">
    <source>
        <dbReference type="SAM" id="MobiDB-lite"/>
    </source>
</evidence>
<feature type="compositionally biased region" description="Low complexity" evidence="8">
    <location>
        <begin position="137"/>
        <end position="157"/>
    </location>
</feature>
<reference evidence="12" key="1">
    <citation type="submission" date="2019-12" db="EMBL/GenBank/DDBJ databases">
        <title>Complete and draft genome sequences of new strains and members of some known species of the genus Rathayibacter isolated from plants.</title>
        <authorList>
            <person name="Tarlachkov S.V."/>
            <person name="Starodumova I.P."/>
            <person name="Dorofeeva L.V."/>
            <person name="Prisyazhnaya N.V."/>
            <person name="Leyn S."/>
            <person name="Zlamal J."/>
            <person name="Elan M."/>
            <person name="Osterman A.L."/>
            <person name="Nadler S."/>
            <person name="Subbotin S.A."/>
            <person name="Evtushenko L.I."/>
        </authorList>
    </citation>
    <scope>NUCLEOTIDE SEQUENCE [LARGE SCALE GENOMIC DNA]</scope>
    <source>
        <strain evidence="12">VKM Ac-2802</strain>
    </source>
</reference>
<protein>
    <submittedName>
        <fullName evidence="11">FtsQ-type POTRA domain-containing protein</fullName>
    </submittedName>
</protein>
<feature type="compositionally biased region" description="Low complexity" evidence="8">
    <location>
        <begin position="74"/>
        <end position="105"/>
    </location>
</feature>
<evidence type="ECO:0000256" key="7">
    <source>
        <dbReference type="ARBA" id="ARBA00023306"/>
    </source>
</evidence>
<dbReference type="InterPro" id="IPR005548">
    <property type="entry name" value="Cell_div_FtsQ/DivIB_C"/>
</dbReference>
<gene>
    <name evidence="11" type="ORF">GSU69_07130</name>
</gene>
<dbReference type="EMBL" id="CP047180">
    <property type="protein sequence ID" value="QHC62474.1"/>
    <property type="molecule type" value="Genomic_DNA"/>
</dbReference>
<dbReference type="Pfam" id="PF08478">
    <property type="entry name" value="POTRA_1"/>
    <property type="match status" value="1"/>
</dbReference>
<evidence type="ECO:0000256" key="6">
    <source>
        <dbReference type="ARBA" id="ARBA00023136"/>
    </source>
</evidence>
<evidence type="ECO:0000256" key="2">
    <source>
        <dbReference type="ARBA" id="ARBA00022475"/>
    </source>
</evidence>
<keyword evidence="7" id="KW-0131">Cell cycle</keyword>
<dbReference type="Pfam" id="PF03799">
    <property type="entry name" value="FtsQ_DivIB_C"/>
    <property type="match status" value="1"/>
</dbReference>
<keyword evidence="2" id="KW-1003">Cell membrane</keyword>
<evidence type="ECO:0000256" key="1">
    <source>
        <dbReference type="ARBA" id="ARBA00004370"/>
    </source>
</evidence>
<evidence type="ECO:0000259" key="10">
    <source>
        <dbReference type="PROSITE" id="PS51779"/>
    </source>
</evidence>
<evidence type="ECO:0000256" key="3">
    <source>
        <dbReference type="ARBA" id="ARBA00022618"/>
    </source>
</evidence>
<keyword evidence="6 9" id="KW-0472">Membrane</keyword>
<keyword evidence="12" id="KW-1185">Reference proteome</keyword>